<protein>
    <submittedName>
        <fullName evidence="1">Uncharacterized protein</fullName>
    </submittedName>
</protein>
<sequence>MSYEVSIHLPGDPVAPAARAPLYPAACRLRLAGVEQAAVFPGVPHE</sequence>
<dbReference type="AlphaFoldDB" id="A0A3G7TNH0"/>
<organism evidence="1 2">
    <name type="scientific">Pseudomonas chlororaphis</name>
    <dbReference type="NCBI Taxonomy" id="587753"/>
    <lineage>
        <taxon>Bacteria</taxon>
        <taxon>Pseudomonadati</taxon>
        <taxon>Pseudomonadota</taxon>
        <taxon>Gammaproteobacteria</taxon>
        <taxon>Pseudomonadales</taxon>
        <taxon>Pseudomonadaceae</taxon>
        <taxon>Pseudomonas</taxon>
    </lineage>
</organism>
<evidence type="ECO:0000313" key="2">
    <source>
        <dbReference type="Proteomes" id="UP000268048"/>
    </source>
</evidence>
<reference evidence="1 2" key="1">
    <citation type="submission" date="2018-03" db="EMBL/GenBank/DDBJ databases">
        <title>Diversity of phytobeneficial traits revealed by whole-genome analysis of worldwide-isolated phenazine-producing Pseudomonas spp.</title>
        <authorList>
            <person name="Biessy A."/>
            <person name="Novinscak A."/>
            <person name="Blom J."/>
            <person name="Leger G."/>
            <person name="Thomashow L.S."/>
            <person name="Cazorla F.M."/>
            <person name="Josic D."/>
            <person name="Filion M."/>
        </authorList>
    </citation>
    <scope>NUCLEOTIDE SEQUENCE [LARGE SCALE GENOMIC DNA]</scope>
    <source>
        <strain evidence="1 2">B25</strain>
    </source>
</reference>
<proteinExistence type="predicted"/>
<accession>A0A3G7TNH0</accession>
<name>A0A3G7TNH0_9PSED</name>
<gene>
    <name evidence="1" type="ORF">C4K04_3005</name>
</gene>
<evidence type="ECO:0000313" key="1">
    <source>
        <dbReference type="EMBL" id="AZE48677.1"/>
    </source>
</evidence>
<dbReference type="EMBL" id="CP027753">
    <property type="protein sequence ID" value="AZE48677.1"/>
    <property type="molecule type" value="Genomic_DNA"/>
</dbReference>
<dbReference type="Proteomes" id="UP000268048">
    <property type="component" value="Chromosome"/>
</dbReference>